<gene>
    <name evidence="1" type="ORF">K814_0113115</name>
</gene>
<dbReference type="EMBL" id="ASGY01000088">
    <property type="protein sequence ID" value="KGE67511.1"/>
    <property type="molecule type" value="Genomic_DNA"/>
</dbReference>
<dbReference type="PANTHER" id="PTHR40266:SF2">
    <property type="entry name" value="TOXIN HIGB-1"/>
    <property type="match status" value="1"/>
</dbReference>
<dbReference type="Gene3D" id="3.30.2310.20">
    <property type="entry name" value="RelE-like"/>
    <property type="match status" value="1"/>
</dbReference>
<dbReference type="Proteomes" id="UP000030060">
    <property type="component" value="Unassembled WGS sequence"/>
</dbReference>
<protein>
    <submittedName>
        <fullName evidence="1">Proteic killer protein</fullName>
    </submittedName>
</protein>
<sequence length="92" mass="10520">MIRSFKCADTKTLFETGRTRRWSAIVSVIERKLSMLDAAIDLADLRSPPGNRLEALYGDREGQHSIRINGQFRICFIWGPNGPQNVEIVDYH</sequence>
<dbReference type="AlphaFoldDB" id="A0A0A1Z373"/>
<name>A0A0A1Z373_PSEFL</name>
<evidence type="ECO:0000313" key="2">
    <source>
        <dbReference type="Proteomes" id="UP000030060"/>
    </source>
</evidence>
<reference evidence="1 2" key="1">
    <citation type="journal article" date="2013" name="Genome Announc.">
        <title>Draft Genome Sequence of Pseudomonas fluorescens LMG 5329, a White Line-Inducing Principle-Producing Bioindicator for the Mushroom Pathogen Pseudomonas tolaasii.</title>
        <authorList>
            <person name="Ghequire M.G."/>
            <person name="Rokni-Zadeh H."/>
            <person name="Zarrineh P."/>
            <person name="De Mot R."/>
        </authorList>
    </citation>
    <scope>NUCLEOTIDE SEQUENCE [LARGE SCALE GENOMIC DNA]</scope>
    <source>
        <strain evidence="1 2">LMG 5329</strain>
    </source>
</reference>
<organism evidence="1 2">
    <name type="scientific">Pseudomonas fluorescens LMG 5329</name>
    <dbReference type="NCBI Taxonomy" id="1324332"/>
    <lineage>
        <taxon>Bacteria</taxon>
        <taxon>Pseudomonadati</taxon>
        <taxon>Pseudomonadota</taxon>
        <taxon>Gammaproteobacteria</taxon>
        <taxon>Pseudomonadales</taxon>
        <taxon>Pseudomonadaceae</taxon>
        <taxon>Pseudomonas</taxon>
    </lineage>
</organism>
<dbReference type="Pfam" id="PF05015">
    <property type="entry name" value="HigB-like_toxin"/>
    <property type="match status" value="1"/>
</dbReference>
<dbReference type="InterPro" id="IPR035093">
    <property type="entry name" value="RelE/ParE_toxin_dom_sf"/>
</dbReference>
<dbReference type="OrthoDB" id="9801102at2"/>
<dbReference type="RefSeq" id="WP_038846016.1">
    <property type="nucleotide sequence ID" value="NZ_ASGY01000088.1"/>
</dbReference>
<dbReference type="InterPro" id="IPR007711">
    <property type="entry name" value="HigB-1"/>
</dbReference>
<evidence type="ECO:0000313" key="1">
    <source>
        <dbReference type="EMBL" id="KGE67511.1"/>
    </source>
</evidence>
<dbReference type="PANTHER" id="PTHR40266">
    <property type="entry name" value="TOXIN HIGB-1"/>
    <property type="match status" value="1"/>
</dbReference>
<dbReference type="SUPFAM" id="SSF143011">
    <property type="entry name" value="RelE-like"/>
    <property type="match status" value="1"/>
</dbReference>
<accession>A0A0A1Z373</accession>
<comment type="caution">
    <text evidence="1">The sequence shown here is derived from an EMBL/GenBank/DDBJ whole genome shotgun (WGS) entry which is preliminary data.</text>
</comment>
<proteinExistence type="predicted"/>